<dbReference type="SUPFAM" id="SSF49313">
    <property type="entry name" value="Cadherin-like"/>
    <property type="match status" value="1"/>
</dbReference>
<name>A0AB33K3C6_9ACTN</name>
<sequence>MPLPRSWADLVTRRNGHPSSGHTPAPLPHDRRGARLKAAPLPPRRRRVAAVLLAATVSVAGGALAQNPAQATPPTSGYTVTVGAKGAWTHPTDTPAFPYVDKDGTFYFQQSAALYGATQGRFWDFYSGGDLDTATRNTTLSNAVNPTNSNDKNNDTTWRCNNSPTGLEATAPPAGSGYSQKNFCDLAGLWVDPDTGDWYGLVHNEFTPQPFGDGLHYDAIDYTVSTDQGRTWTIKDHVITSPYGTKRGDTTAFPNQTYYYGDGDQRLFVDTASGYFYVFYGSRVVDKSGSWKAFHEHVARSPISAKMAPDSWQKWYDGAWSQPGKGGRESNMVPVGATGGTGYTPASAEYNPANTGTADQQVAAGTMPATSPLFVMDISYNAHLGLYIGEPQAVDQSGNAPQELYATDDLTTQKWYRIGDTGGYHTASWYRWFLDGVSRTGSGIVGKNFRSYRSFGCSGGAGGEYVNLTIDNTAPAAPPVDVTKSYRIANGAGRVLAQVSGSSATTSAAAATGSGLETWSFAGNGDGSYRITNGATGQLLGVDSGVTAGRAWGAKPTVTAAPAGGPTAGQQWWVIPGRSTTNASNGTYRLVNRYSGLVIGLSSDTSRPAETTPTRFWSNTTGSPVGGSRTAAEQALTLTVTGAVPETVSVIGPGNQSTKVNTAVSLQLAATDSAGKPLAFSATGLPAGLSVSTGGLITGTPGSTGSSAVTVTATSGTATGTSTFTWSVGAVADGTHTVVSSGKALDDPDHATASGIQLITWTPNGGTNQNWVFSQQGDGSYQLVNGLSQLCVDVSGGSTAAGAQVIQAACSGASSQRWLITAASGGFKLTSQKSGLLLTTASTSNGAKVTQQSDTGSALQRWTVS</sequence>
<feature type="domain" description="Ricin B lectin" evidence="2">
    <location>
        <begin position="733"/>
        <end position="865"/>
    </location>
</feature>
<dbReference type="CDD" id="cd00161">
    <property type="entry name" value="beta-trefoil_Ricin-like"/>
    <property type="match status" value="2"/>
</dbReference>
<feature type="compositionally biased region" description="Polar residues" evidence="1">
    <location>
        <begin position="605"/>
        <end position="623"/>
    </location>
</feature>
<dbReference type="InterPro" id="IPR000772">
    <property type="entry name" value="Ricin_B_lectin"/>
</dbReference>
<dbReference type="SMART" id="SM00458">
    <property type="entry name" value="RICIN"/>
    <property type="match status" value="2"/>
</dbReference>
<dbReference type="Gene3D" id="2.80.10.50">
    <property type="match status" value="2"/>
</dbReference>
<dbReference type="InterPro" id="IPR013783">
    <property type="entry name" value="Ig-like_fold"/>
</dbReference>
<organism evidence="3">
    <name type="scientific">Kitasatospora sp. CMC57</name>
    <dbReference type="NCBI Taxonomy" id="3231513"/>
    <lineage>
        <taxon>Bacteria</taxon>
        <taxon>Bacillati</taxon>
        <taxon>Actinomycetota</taxon>
        <taxon>Actinomycetes</taxon>
        <taxon>Kitasatosporales</taxon>
        <taxon>Streptomycetaceae</taxon>
        <taxon>Kitasatospora</taxon>
    </lineage>
</organism>
<evidence type="ECO:0000259" key="2">
    <source>
        <dbReference type="SMART" id="SM00458"/>
    </source>
</evidence>
<dbReference type="EMBL" id="AP035881">
    <property type="protein sequence ID" value="BFP49291.1"/>
    <property type="molecule type" value="Genomic_DNA"/>
</dbReference>
<evidence type="ECO:0000256" key="1">
    <source>
        <dbReference type="SAM" id="MobiDB-lite"/>
    </source>
</evidence>
<evidence type="ECO:0000313" key="3">
    <source>
        <dbReference type="EMBL" id="BFP49291.1"/>
    </source>
</evidence>
<proteinExistence type="predicted"/>
<accession>A0AB33K3C6</accession>
<feature type="domain" description="Ricin B lectin" evidence="2">
    <location>
        <begin position="483"/>
        <end position="639"/>
    </location>
</feature>
<dbReference type="PROSITE" id="PS50231">
    <property type="entry name" value="RICIN_B_LECTIN"/>
    <property type="match status" value="1"/>
</dbReference>
<reference evidence="3" key="1">
    <citation type="submission" date="2024-07" db="EMBL/GenBank/DDBJ databases">
        <title>Complete genome sequences of cellulolytic bacteria, Kitasatospora sp. CMC57 and Streptomyces sp. CMC78, isolated from Japanese agricultural soil.</title>
        <authorList>
            <person name="Hashimoto T."/>
            <person name="Ito M."/>
            <person name="Iwamoto M."/>
            <person name="Fukahori D."/>
            <person name="Shoda T."/>
            <person name="Sakoda M."/>
            <person name="Morohoshi T."/>
            <person name="Mitsuboshi M."/>
            <person name="Nishizawa T."/>
        </authorList>
    </citation>
    <scope>NUCLEOTIDE SEQUENCE</scope>
    <source>
        <strain evidence="3">CMC57</strain>
    </source>
</reference>
<feature type="region of interest" description="Disordered" evidence="1">
    <location>
        <begin position="605"/>
        <end position="628"/>
    </location>
</feature>
<dbReference type="GO" id="GO:0016020">
    <property type="term" value="C:membrane"/>
    <property type="evidence" value="ECO:0007669"/>
    <property type="project" value="InterPro"/>
</dbReference>
<dbReference type="AlphaFoldDB" id="A0AB33K3C6"/>
<dbReference type="GO" id="GO:0005509">
    <property type="term" value="F:calcium ion binding"/>
    <property type="evidence" value="ECO:0007669"/>
    <property type="project" value="InterPro"/>
</dbReference>
<protein>
    <recommendedName>
        <fullName evidence="2">Ricin B lectin domain-containing protein</fullName>
    </recommendedName>
</protein>
<dbReference type="GO" id="GO:0005975">
    <property type="term" value="P:carbohydrate metabolic process"/>
    <property type="evidence" value="ECO:0007669"/>
    <property type="project" value="UniProtKB-ARBA"/>
</dbReference>
<gene>
    <name evidence="3" type="ORF">KCMC57_56590</name>
</gene>
<dbReference type="Gene3D" id="2.60.40.10">
    <property type="entry name" value="Immunoglobulins"/>
    <property type="match status" value="1"/>
</dbReference>
<dbReference type="SUPFAM" id="SSF50370">
    <property type="entry name" value="Ricin B-like lectins"/>
    <property type="match status" value="2"/>
</dbReference>
<dbReference type="InterPro" id="IPR035992">
    <property type="entry name" value="Ricin_B-like_lectins"/>
</dbReference>
<feature type="region of interest" description="Disordered" evidence="1">
    <location>
        <begin position="1"/>
        <end position="39"/>
    </location>
</feature>
<dbReference type="Pfam" id="PF14200">
    <property type="entry name" value="RicinB_lectin_2"/>
    <property type="match status" value="2"/>
</dbReference>
<dbReference type="InterPro" id="IPR015919">
    <property type="entry name" value="Cadherin-like_sf"/>
</dbReference>